<feature type="domain" description="FAD-binding FR-type" evidence="6">
    <location>
        <begin position="321"/>
        <end position="441"/>
    </location>
</feature>
<dbReference type="Pfam" id="PF08022">
    <property type="entry name" value="FAD_binding_8"/>
    <property type="match status" value="1"/>
</dbReference>
<dbReference type="PROSITE" id="PS51384">
    <property type="entry name" value="FAD_FR"/>
    <property type="match status" value="1"/>
</dbReference>
<dbReference type="InterPro" id="IPR013121">
    <property type="entry name" value="Fe_red_NAD-bd_6"/>
</dbReference>
<keyword evidence="8" id="KW-1185">Reference proteome</keyword>
<name>A0AAD5BG99_9ASCO</name>
<proteinExistence type="inferred from homology"/>
<dbReference type="Proteomes" id="UP001204833">
    <property type="component" value="Unassembled WGS sequence"/>
</dbReference>
<sequence length="622" mass="70175">MSNVQKCDSNRKQQFIVMQFVVFITLLSFIEASNVPKANNLPCIRYKEMIPAYACSYQVNDHARYCEDGTLYKSNTTCLCNNINWLASVVGCLSCKGNLEIKKAHGLKKFCRINGGVDLNQEIIELAYQTFLSSCSSPPASSADTIIDFPICLQLSEVELYRKAYEKYLGNFDDSIYYGTAIYGYWFVVIAFAGIANWSSAWSKLCKPFKPVQRHLTLPAFATATRSQTKSWGPIQFVVPSRLEALVLAIFVILLIALTLLNTDPVAGDPIYYTKDNAQLRRNWYETFLVMHFVLGMCWLVGCWVHVNKLGFIYFYYPAAIVWSVDRLARIVRLVSFGFPRADVTLLEDDLIKIVIPVSKTWQNRNHLGYSYVYFWGADCFWQSHPFTFMHSPTIGRHMVCFCRVKGGVTQKLRNFLKTKPNRQDQIRVGVEGPYGMPSSIPHADSMVFIAGGTGVAGIYQEIVHCIKALEPACDKTIKLIWVVRNYSSIEWFQTELEILEETKVDITVHITGSTAAKGASNIGSNEEKEVSLKGAFNQQALSSPSSVVAEATDLSFIKISHGRPDIPEIVDMNIRECRSSVSFVTSGHPKMADDMRRAVCQKIDSVPDKSIHFYDQLQVWA</sequence>
<dbReference type="PANTHER" id="PTHR32361">
    <property type="entry name" value="FERRIC/CUPRIC REDUCTASE TRANSMEMBRANE COMPONENT"/>
    <property type="match status" value="1"/>
</dbReference>
<dbReference type="GO" id="GO:0006826">
    <property type="term" value="P:iron ion transport"/>
    <property type="evidence" value="ECO:0007669"/>
    <property type="project" value="TreeGrafter"/>
</dbReference>
<dbReference type="GeneID" id="76150111"/>
<feature type="transmembrane region" description="Helical" evidence="5">
    <location>
        <begin position="12"/>
        <end position="30"/>
    </location>
</feature>
<keyword evidence="4" id="KW-0560">Oxidoreductase</keyword>
<accession>A0AAD5BG99</accession>
<comment type="similarity">
    <text evidence="1">Belongs to the ferric reductase (FRE) family.</text>
</comment>
<keyword evidence="5" id="KW-0812">Transmembrane</keyword>
<keyword evidence="3" id="KW-0249">Electron transport</keyword>
<evidence type="ECO:0000256" key="5">
    <source>
        <dbReference type="SAM" id="Phobius"/>
    </source>
</evidence>
<dbReference type="GO" id="GO:0005886">
    <property type="term" value="C:plasma membrane"/>
    <property type="evidence" value="ECO:0007669"/>
    <property type="project" value="TreeGrafter"/>
</dbReference>
<keyword evidence="2" id="KW-0813">Transport</keyword>
<feature type="transmembrane region" description="Helical" evidence="5">
    <location>
        <begin position="245"/>
        <end position="263"/>
    </location>
</feature>
<keyword evidence="5" id="KW-1133">Transmembrane helix</keyword>
<dbReference type="GO" id="GO:0015677">
    <property type="term" value="P:copper ion import"/>
    <property type="evidence" value="ECO:0007669"/>
    <property type="project" value="TreeGrafter"/>
</dbReference>
<feature type="transmembrane region" description="Helical" evidence="5">
    <location>
        <begin position="176"/>
        <end position="195"/>
    </location>
</feature>
<dbReference type="Gene3D" id="3.40.50.80">
    <property type="entry name" value="Nucleotide-binding domain of ferredoxin-NADP reductase (FNR) module"/>
    <property type="match status" value="1"/>
</dbReference>
<evidence type="ECO:0000256" key="4">
    <source>
        <dbReference type="ARBA" id="ARBA00023002"/>
    </source>
</evidence>
<dbReference type="InterPro" id="IPR017927">
    <property type="entry name" value="FAD-bd_FR_type"/>
</dbReference>
<evidence type="ECO:0000256" key="3">
    <source>
        <dbReference type="ARBA" id="ARBA00022982"/>
    </source>
</evidence>
<gene>
    <name evidence="7" type="ORF">KGF57_002052</name>
</gene>
<reference evidence="7 8" key="1">
    <citation type="journal article" date="2022" name="DNA Res.">
        <title>Genome analysis of five recently described species of the CUG-Ser clade uncovers Candida theae as a new hybrid lineage with pathogenic potential in the Candida parapsilosis species complex.</title>
        <authorList>
            <person name="Mixao V."/>
            <person name="Del Olmo V."/>
            <person name="Hegedusova E."/>
            <person name="Saus E."/>
            <person name="Pryszcz L."/>
            <person name="Cillingova A."/>
            <person name="Nosek J."/>
            <person name="Gabaldon T."/>
        </authorList>
    </citation>
    <scope>NUCLEOTIDE SEQUENCE [LARGE SCALE GENOMIC DNA]</scope>
    <source>
        <strain evidence="7 8">CBS 12239</strain>
    </source>
</reference>
<comment type="caution">
    <text evidence="7">The sequence shown here is derived from an EMBL/GenBank/DDBJ whole genome shotgun (WGS) entry which is preliminary data.</text>
</comment>
<dbReference type="EMBL" id="JAIHNG010000103">
    <property type="protein sequence ID" value="KAI5959527.1"/>
    <property type="molecule type" value="Genomic_DNA"/>
</dbReference>
<dbReference type="PANTHER" id="PTHR32361:SF9">
    <property type="entry name" value="FERRIC REDUCTASE TRANSMEMBRANE COMPONENT 3-RELATED"/>
    <property type="match status" value="1"/>
</dbReference>
<evidence type="ECO:0000256" key="2">
    <source>
        <dbReference type="ARBA" id="ARBA00022448"/>
    </source>
</evidence>
<evidence type="ECO:0000313" key="8">
    <source>
        <dbReference type="Proteomes" id="UP001204833"/>
    </source>
</evidence>
<protein>
    <recommendedName>
        <fullName evidence="6">FAD-binding FR-type domain-containing protein</fullName>
    </recommendedName>
</protein>
<dbReference type="GO" id="GO:0006879">
    <property type="term" value="P:intracellular iron ion homeostasis"/>
    <property type="evidence" value="ECO:0007669"/>
    <property type="project" value="TreeGrafter"/>
</dbReference>
<dbReference type="SUPFAM" id="SSF52343">
    <property type="entry name" value="Ferredoxin reductase-like, C-terminal NADP-linked domain"/>
    <property type="match status" value="1"/>
</dbReference>
<dbReference type="GO" id="GO:0000293">
    <property type="term" value="F:ferric-chelate reductase activity"/>
    <property type="evidence" value="ECO:0007669"/>
    <property type="project" value="TreeGrafter"/>
</dbReference>
<dbReference type="InterPro" id="IPR051410">
    <property type="entry name" value="Ferric/Cupric_Reductase"/>
</dbReference>
<dbReference type="AlphaFoldDB" id="A0AAD5BG99"/>
<dbReference type="InterPro" id="IPR039261">
    <property type="entry name" value="FNR_nucleotide-bd"/>
</dbReference>
<feature type="transmembrane region" description="Helical" evidence="5">
    <location>
        <begin position="284"/>
        <end position="307"/>
    </location>
</feature>
<organism evidence="7 8">
    <name type="scientific">Candida theae</name>
    <dbReference type="NCBI Taxonomy" id="1198502"/>
    <lineage>
        <taxon>Eukaryota</taxon>
        <taxon>Fungi</taxon>
        <taxon>Dikarya</taxon>
        <taxon>Ascomycota</taxon>
        <taxon>Saccharomycotina</taxon>
        <taxon>Pichiomycetes</taxon>
        <taxon>Debaryomycetaceae</taxon>
        <taxon>Candida/Lodderomyces clade</taxon>
        <taxon>Candida</taxon>
    </lineage>
</organism>
<evidence type="ECO:0000313" key="7">
    <source>
        <dbReference type="EMBL" id="KAI5959527.1"/>
    </source>
</evidence>
<dbReference type="Pfam" id="PF08030">
    <property type="entry name" value="NAD_binding_6"/>
    <property type="match status" value="1"/>
</dbReference>
<evidence type="ECO:0000256" key="1">
    <source>
        <dbReference type="ARBA" id="ARBA00006278"/>
    </source>
</evidence>
<keyword evidence="5" id="KW-0472">Membrane</keyword>
<dbReference type="InterPro" id="IPR013112">
    <property type="entry name" value="FAD-bd_8"/>
</dbReference>
<dbReference type="CDD" id="cd06186">
    <property type="entry name" value="NOX_Duox_like_FAD_NADP"/>
    <property type="match status" value="1"/>
</dbReference>
<evidence type="ECO:0000259" key="6">
    <source>
        <dbReference type="PROSITE" id="PS51384"/>
    </source>
</evidence>
<dbReference type="RefSeq" id="XP_051609431.1">
    <property type="nucleotide sequence ID" value="XM_051751324.1"/>
</dbReference>